<dbReference type="Proteomes" id="UP000190637">
    <property type="component" value="Unassembled WGS sequence"/>
</dbReference>
<accession>A0A1T4TEY2</accession>
<dbReference type="RefSeq" id="WP_078764115.1">
    <property type="nucleotide sequence ID" value="NZ_FUWS01000021.1"/>
</dbReference>
<dbReference type="PROSITE" id="PS51186">
    <property type="entry name" value="GNAT"/>
    <property type="match status" value="1"/>
</dbReference>
<protein>
    <submittedName>
        <fullName evidence="3">Acetyltransferases</fullName>
    </submittedName>
</protein>
<dbReference type="STRING" id="1122192.SAMN02745673_04909"/>
<evidence type="ECO:0000313" key="3">
    <source>
        <dbReference type="EMBL" id="SKA38996.1"/>
    </source>
</evidence>
<sequence>MTGGKALPAVSGPRDGEPVGGAREHAVQVLTAAFREDVLLRWLAPEHPDRMFASVVAESAAAGGLDVLDGAAAVWLAWSTQDAEADEPPGPRPSARLSTYLAATAMRHPKDRPHTTLQFLGVHPAHQGRGLGTALLVRGLARADAAGLPAYLEVDSPRNAGWYARHGFAPLGDPIVLPDGPTIQPMWREPASAFPAGSGRERP</sequence>
<keyword evidence="3" id="KW-0808">Transferase</keyword>
<organism evidence="3 4">
    <name type="scientific">Marinactinospora thermotolerans DSM 45154</name>
    <dbReference type="NCBI Taxonomy" id="1122192"/>
    <lineage>
        <taxon>Bacteria</taxon>
        <taxon>Bacillati</taxon>
        <taxon>Actinomycetota</taxon>
        <taxon>Actinomycetes</taxon>
        <taxon>Streptosporangiales</taxon>
        <taxon>Nocardiopsidaceae</taxon>
        <taxon>Marinactinospora</taxon>
    </lineage>
</organism>
<dbReference type="PANTHER" id="PTHR42791:SF1">
    <property type="entry name" value="N-ACETYLTRANSFERASE DOMAIN-CONTAINING PROTEIN"/>
    <property type="match status" value="1"/>
</dbReference>
<gene>
    <name evidence="3" type="ORF">SAMN02745673_04909</name>
</gene>
<dbReference type="SUPFAM" id="SSF55729">
    <property type="entry name" value="Acyl-CoA N-acyltransferases (Nat)"/>
    <property type="match status" value="1"/>
</dbReference>
<dbReference type="InterPro" id="IPR000182">
    <property type="entry name" value="GNAT_dom"/>
</dbReference>
<dbReference type="GO" id="GO:0016747">
    <property type="term" value="F:acyltransferase activity, transferring groups other than amino-acyl groups"/>
    <property type="evidence" value="ECO:0007669"/>
    <property type="project" value="InterPro"/>
</dbReference>
<feature type="region of interest" description="Disordered" evidence="1">
    <location>
        <begin position="1"/>
        <end position="20"/>
    </location>
</feature>
<dbReference type="OrthoDB" id="7057833at2"/>
<name>A0A1T4TEY2_9ACTN</name>
<dbReference type="AlphaFoldDB" id="A0A1T4TEY2"/>
<dbReference type="InterPro" id="IPR052523">
    <property type="entry name" value="Trichothecene_AcTrans"/>
</dbReference>
<feature type="region of interest" description="Disordered" evidence="1">
    <location>
        <begin position="180"/>
        <end position="203"/>
    </location>
</feature>
<feature type="domain" description="N-acetyltransferase" evidence="2">
    <location>
        <begin position="51"/>
        <end position="191"/>
    </location>
</feature>
<evidence type="ECO:0000256" key="1">
    <source>
        <dbReference type="SAM" id="MobiDB-lite"/>
    </source>
</evidence>
<dbReference type="PANTHER" id="PTHR42791">
    <property type="entry name" value="GNAT FAMILY ACETYLTRANSFERASE"/>
    <property type="match status" value="1"/>
</dbReference>
<dbReference type="CDD" id="cd04301">
    <property type="entry name" value="NAT_SF"/>
    <property type="match status" value="1"/>
</dbReference>
<evidence type="ECO:0000259" key="2">
    <source>
        <dbReference type="PROSITE" id="PS51186"/>
    </source>
</evidence>
<dbReference type="EMBL" id="FUWS01000021">
    <property type="protein sequence ID" value="SKA38996.1"/>
    <property type="molecule type" value="Genomic_DNA"/>
</dbReference>
<proteinExistence type="predicted"/>
<evidence type="ECO:0000313" key="4">
    <source>
        <dbReference type="Proteomes" id="UP000190637"/>
    </source>
</evidence>
<dbReference type="InterPro" id="IPR016181">
    <property type="entry name" value="Acyl_CoA_acyltransferase"/>
</dbReference>
<reference evidence="3 4" key="1">
    <citation type="submission" date="2017-02" db="EMBL/GenBank/DDBJ databases">
        <authorList>
            <person name="Peterson S.W."/>
        </authorList>
    </citation>
    <scope>NUCLEOTIDE SEQUENCE [LARGE SCALE GENOMIC DNA]</scope>
    <source>
        <strain evidence="3 4">DSM 45154</strain>
    </source>
</reference>
<dbReference type="Pfam" id="PF00583">
    <property type="entry name" value="Acetyltransf_1"/>
    <property type="match status" value="1"/>
</dbReference>
<dbReference type="Gene3D" id="3.40.630.30">
    <property type="match status" value="1"/>
</dbReference>
<keyword evidence="4" id="KW-1185">Reference proteome</keyword>